<name>A0ABY4HLG0_9FLAO</name>
<feature type="signal peptide" evidence="1">
    <location>
        <begin position="1"/>
        <end position="22"/>
    </location>
</feature>
<dbReference type="EMBL" id="CP090145">
    <property type="protein sequence ID" value="UOX33689.1"/>
    <property type="molecule type" value="Genomic_DNA"/>
</dbReference>
<reference evidence="2" key="1">
    <citation type="submission" date="2021-12" db="EMBL/GenBank/DDBJ databases">
        <authorList>
            <person name="Cha I.-T."/>
            <person name="Lee K.-E."/>
            <person name="Park S.-J."/>
        </authorList>
    </citation>
    <scope>NUCLEOTIDE SEQUENCE</scope>
    <source>
        <strain evidence="2">YSM-43</strain>
    </source>
</reference>
<accession>A0ABY4HLG0</accession>
<keyword evidence="3" id="KW-1185">Reference proteome</keyword>
<gene>
    <name evidence="2" type="ORF">LXD69_16850</name>
</gene>
<proteinExistence type="predicted"/>
<evidence type="ECO:0000256" key="1">
    <source>
        <dbReference type="SAM" id="SignalP"/>
    </source>
</evidence>
<organism evidence="2 3">
    <name type="scientific">Flavobacterium sediminilitoris</name>
    <dbReference type="NCBI Taxonomy" id="2024526"/>
    <lineage>
        <taxon>Bacteria</taxon>
        <taxon>Pseudomonadati</taxon>
        <taxon>Bacteroidota</taxon>
        <taxon>Flavobacteriia</taxon>
        <taxon>Flavobacteriales</taxon>
        <taxon>Flavobacteriaceae</taxon>
        <taxon>Flavobacterium</taxon>
    </lineage>
</organism>
<dbReference type="Proteomes" id="UP000830454">
    <property type="component" value="Chromosome"/>
</dbReference>
<evidence type="ECO:0008006" key="4">
    <source>
        <dbReference type="Google" id="ProtNLM"/>
    </source>
</evidence>
<reference evidence="2" key="2">
    <citation type="submission" date="2022-04" db="EMBL/GenBank/DDBJ databases">
        <title>Complete Genome Sequence of Flavobacterium sediminilitoris YSM-43, Isolated from a Tidal Sediment.</title>
        <authorList>
            <person name="Lee P.A."/>
        </authorList>
    </citation>
    <scope>NUCLEOTIDE SEQUENCE</scope>
    <source>
        <strain evidence="2">YSM-43</strain>
    </source>
</reference>
<feature type="chain" id="PRO_5045228310" description="Solute-binding protein family 5 domain-containing protein" evidence="1">
    <location>
        <begin position="23"/>
        <end position="496"/>
    </location>
</feature>
<evidence type="ECO:0000313" key="3">
    <source>
        <dbReference type="Proteomes" id="UP000830454"/>
    </source>
</evidence>
<sequence length="496" mass="58350">MKKMKSLVATILLLLFGINSFSQNTEFSKSNNGLIYSDNTVKQLKFIVDSLNLKFKVCEFDKIYLSKPQAKAHYVSLEDTLVKEAKKDIEANISFDDFIKKYIQTEVDKDLVIIKFKYKNYKKKEVVELSSLEFNDNHGYEFNFYENLEIYDESLKGKWVFRYHEKSEYSKESIDAFYFTEDFTQQPIPERYARMIQYSDCMVDTTAHVFYEKAEKGGVRFSNKEPLKSKNFIDYINKATNRPEYNTEFNEESYQIFSEKYKLWDSLRLKRVDSLRVIDEKFDVLLGKAVQEVLKKGGSNDELEEYVALYYSPKTALELKRNRIVIGGCSQDNSPRIHAVNIAKLAAETINWEIFLRSHLDIMNDRFDRVSDGSYAWGRRKTYIKELEVLDINVLDLLLGISLRVENPSKNHYYGSIGRIGRALSETEKANEIETKMLEMIVDNQLDDYNRILMYYLFLNYNHNLENEEKQTVNKKKLIEAVNKLPEYLVTKIVEE</sequence>
<evidence type="ECO:0000313" key="2">
    <source>
        <dbReference type="EMBL" id="UOX33689.1"/>
    </source>
</evidence>
<keyword evidence="1" id="KW-0732">Signal</keyword>
<protein>
    <recommendedName>
        <fullName evidence="4">Solute-binding protein family 5 domain-containing protein</fullName>
    </recommendedName>
</protein>
<dbReference type="RefSeq" id="WP_246916223.1">
    <property type="nucleotide sequence ID" value="NZ_CP090145.1"/>
</dbReference>